<reference evidence="1" key="2">
    <citation type="submission" date="2020-09" db="EMBL/GenBank/DDBJ databases">
        <authorList>
            <person name="Sun Q."/>
            <person name="Ohkuma M."/>
        </authorList>
    </citation>
    <scope>NUCLEOTIDE SEQUENCE</scope>
    <source>
        <strain evidence="1">JCM 3086</strain>
    </source>
</reference>
<evidence type="ECO:0000313" key="2">
    <source>
        <dbReference type="Proteomes" id="UP000657574"/>
    </source>
</evidence>
<accession>A0A917NNH9</accession>
<comment type="caution">
    <text evidence="1">The sequence shown here is derived from an EMBL/GenBank/DDBJ whole genome shotgun (WGS) entry which is preliminary data.</text>
</comment>
<protein>
    <submittedName>
        <fullName evidence="1">Uncharacterized protein</fullName>
    </submittedName>
</protein>
<organism evidence="1 2">
    <name type="scientific">Streptomyces brasiliensis</name>
    <dbReference type="NCBI Taxonomy" id="1954"/>
    <lineage>
        <taxon>Bacteria</taxon>
        <taxon>Bacillati</taxon>
        <taxon>Actinomycetota</taxon>
        <taxon>Actinomycetes</taxon>
        <taxon>Kitasatosporales</taxon>
        <taxon>Streptomycetaceae</taxon>
        <taxon>Streptomyces</taxon>
    </lineage>
</organism>
<keyword evidence="2" id="KW-1185">Reference proteome</keyword>
<gene>
    <name evidence="1" type="ORF">GCM10010121_021730</name>
</gene>
<reference evidence="1" key="1">
    <citation type="journal article" date="2014" name="Int. J. Syst. Evol. Microbiol.">
        <title>Complete genome sequence of Corynebacterium casei LMG S-19264T (=DSM 44701T), isolated from a smear-ripened cheese.</title>
        <authorList>
            <consortium name="US DOE Joint Genome Institute (JGI-PGF)"/>
            <person name="Walter F."/>
            <person name="Albersmeier A."/>
            <person name="Kalinowski J."/>
            <person name="Ruckert C."/>
        </authorList>
    </citation>
    <scope>NUCLEOTIDE SEQUENCE</scope>
    <source>
        <strain evidence="1">JCM 3086</strain>
    </source>
</reference>
<name>A0A917NNH9_9ACTN</name>
<sequence>MVWREVASCGGLSDCGLAAEASAKSAGVAAWRAEVCRESAYWRGGPLAAACRESARQETAWRGGAAAGRGLAWWGSGRWAARRRSNGVWIRLPGRGGP</sequence>
<proteinExistence type="predicted"/>
<dbReference type="AlphaFoldDB" id="A0A917NNH9"/>
<evidence type="ECO:0000313" key="1">
    <source>
        <dbReference type="EMBL" id="GGJ11010.1"/>
    </source>
</evidence>
<dbReference type="EMBL" id="BMQA01000005">
    <property type="protein sequence ID" value="GGJ11010.1"/>
    <property type="molecule type" value="Genomic_DNA"/>
</dbReference>
<dbReference type="Proteomes" id="UP000657574">
    <property type="component" value="Unassembled WGS sequence"/>
</dbReference>